<reference evidence="1 2" key="1">
    <citation type="submission" date="2015-07" db="EMBL/GenBank/DDBJ databases">
        <title>Genome analysis of myxobacterium Chondromyces crocatus Cm c5 reveals a high potential for natural compound synthesis and the genetic basis for the loss of fruiting body formation.</title>
        <authorList>
            <person name="Zaburannyi N."/>
            <person name="Bunk B."/>
            <person name="Maier J."/>
            <person name="Overmann J."/>
            <person name="Mueller R."/>
        </authorList>
    </citation>
    <scope>NUCLEOTIDE SEQUENCE [LARGE SCALE GENOMIC DNA]</scope>
    <source>
        <strain evidence="1 2">Cm c5</strain>
    </source>
</reference>
<evidence type="ECO:0000313" key="1">
    <source>
        <dbReference type="EMBL" id="AKT38986.1"/>
    </source>
</evidence>
<dbReference type="PATRIC" id="fig|52.7.peg.3442"/>
<dbReference type="Proteomes" id="UP000067626">
    <property type="component" value="Chromosome"/>
</dbReference>
<dbReference type="EC" id="3.5.1.96" evidence="1"/>
<gene>
    <name evidence="1" type="primary">astE</name>
    <name evidence="1" type="ORF">CMC5_031330</name>
</gene>
<dbReference type="GO" id="GO:0009017">
    <property type="term" value="F:succinylglutamate desuccinylase activity"/>
    <property type="evidence" value="ECO:0007669"/>
    <property type="project" value="UniProtKB-EC"/>
</dbReference>
<dbReference type="InterPro" id="IPR014955">
    <property type="entry name" value="DUF1826"/>
</dbReference>
<dbReference type="RefSeq" id="WP_050431147.1">
    <property type="nucleotide sequence ID" value="NZ_CP012159.1"/>
</dbReference>
<keyword evidence="1" id="KW-0378">Hydrolase</keyword>
<dbReference type="AlphaFoldDB" id="A0A0K1EDN5"/>
<dbReference type="OrthoDB" id="5342505at2"/>
<dbReference type="KEGG" id="ccro:CMC5_031330"/>
<dbReference type="EMBL" id="CP012159">
    <property type="protein sequence ID" value="AKT38986.1"/>
    <property type="molecule type" value="Genomic_DNA"/>
</dbReference>
<dbReference type="Pfam" id="PF08856">
    <property type="entry name" value="DUF1826"/>
    <property type="match status" value="1"/>
</dbReference>
<evidence type="ECO:0000313" key="2">
    <source>
        <dbReference type="Proteomes" id="UP000067626"/>
    </source>
</evidence>
<keyword evidence="2" id="KW-1185">Reference proteome</keyword>
<organism evidence="1 2">
    <name type="scientific">Chondromyces crocatus</name>
    <dbReference type="NCBI Taxonomy" id="52"/>
    <lineage>
        <taxon>Bacteria</taxon>
        <taxon>Pseudomonadati</taxon>
        <taxon>Myxococcota</taxon>
        <taxon>Polyangia</taxon>
        <taxon>Polyangiales</taxon>
        <taxon>Polyangiaceae</taxon>
        <taxon>Chondromyces</taxon>
    </lineage>
</organism>
<name>A0A0K1EDN5_CHOCO</name>
<dbReference type="STRING" id="52.CMC5_031330"/>
<protein>
    <submittedName>
        <fullName evidence="1">Succinylglutamate desuccinylase</fullName>
        <ecNumber evidence="1">3.5.1.96</ecNumber>
    </submittedName>
</protein>
<sequence>MRLDRVTTAMCPRLHVDRVTARIVVTYVGAGTEYVPSEHVDRRWLGHAACGAPDAESGLLLPGASVRCCAAGDVILLKGEAWPGHEGRGAVHRSPDCSARSPRLVMTLDPLFGGALVGHGGR</sequence>
<accession>A0A0K1EDN5</accession>
<proteinExistence type="predicted"/>